<sequence length="339" mass="39420">MFGNGILAKGAMEQFRMVNGGEQEHVQKTPLELAVQENREDMVRLLVERGADLTQNGDELLFAAIKCQNCSMLSYLVEAGVRLGENQRSIYHLFSFLEGRKNPELLTIVDRLQIDFKRYGGEPLRTAVWGGDRMLAEYLIQNGADIDYHKPDEMFPYASTPVIEAARQNDFHMVRWLVGQGADITIPDKYGDRPYTLAVQNKNQEMAAYLRNLEPEDWHNEENRAQQLAAYKMPTEMVEYLKTGPLRLEFPEQDEVQWAELYSYMDVLEVTWKREKLLSVMAQMDNYPDYLLLWNPKDKKLWYLDVEHEEFHVLATWEDFIADPGRYLNGMIIGWECGS</sequence>
<dbReference type="Pfam" id="PF12796">
    <property type="entry name" value="Ank_2"/>
    <property type="match status" value="2"/>
</dbReference>
<proteinExistence type="predicted"/>
<evidence type="ECO:0000313" key="5">
    <source>
        <dbReference type="Proteomes" id="UP000886879"/>
    </source>
</evidence>
<evidence type="ECO:0000256" key="3">
    <source>
        <dbReference type="PROSITE-ProRule" id="PRU00023"/>
    </source>
</evidence>
<dbReference type="SUPFAM" id="SSF48403">
    <property type="entry name" value="Ankyrin repeat"/>
    <property type="match status" value="1"/>
</dbReference>
<evidence type="ECO:0000256" key="1">
    <source>
        <dbReference type="ARBA" id="ARBA00022737"/>
    </source>
</evidence>
<keyword evidence="2 3" id="KW-0040">ANK repeat</keyword>
<dbReference type="EMBL" id="DVFO01000038">
    <property type="protein sequence ID" value="HIQ60741.1"/>
    <property type="molecule type" value="Genomic_DNA"/>
</dbReference>
<feature type="repeat" description="ANK" evidence="3">
    <location>
        <begin position="157"/>
        <end position="189"/>
    </location>
</feature>
<dbReference type="PANTHER" id="PTHR24198:SF165">
    <property type="entry name" value="ANKYRIN REPEAT-CONTAINING PROTEIN-RELATED"/>
    <property type="match status" value="1"/>
</dbReference>
<comment type="caution">
    <text evidence="4">The sequence shown here is derived from an EMBL/GenBank/DDBJ whole genome shotgun (WGS) entry which is preliminary data.</text>
</comment>
<dbReference type="Gene3D" id="1.25.40.20">
    <property type="entry name" value="Ankyrin repeat-containing domain"/>
    <property type="match status" value="2"/>
</dbReference>
<dbReference type="PROSITE" id="PS50297">
    <property type="entry name" value="ANK_REP_REGION"/>
    <property type="match status" value="2"/>
</dbReference>
<dbReference type="PROSITE" id="PS50088">
    <property type="entry name" value="ANK_REPEAT"/>
    <property type="match status" value="3"/>
</dbReference>
<reference evidence="4" key="1">
    <citation type="submission" date="2020-10" db="EMBL/GenBank/DDBJ databases">
        <authorList>
            <person name="Gilroy R."/>
        </authorList>
    </citation>
    <scope>NUCLEOTIDE SEQUENCE</scope>
    <source>
        <strain evidence="4">ChiGjej2B2-12916</strain>
    </source>
</reference>
<evidence type="ECO:0000313" key="4">
    <source>
        <dbReference type="EMBL" id="HIQ60741.1"/>
    </source>
</evidence>
<dbReference type="SMART" id="SM00248">
    <property type="entry name" value="ANK"/>
    <property type="match status" value="5"/>
</dbReference>
<name>A0A9D1CG79_9FIRM</name>
<feature type="repeat" description="ANK" evidence="3">
    <location>
        <begin position="26"/>
        <end position="58"/>
    </location>
</feature>
<dbReference type="InterPro" id="IPR036770">
    <property type="entry name" value="Ankyrin_rpt-contain_sf"/>
</dbReference>
<reference evidence="4" key="2">
    <citation type="journal article" date="2021" name="PeerJ">
        <title>Extensive microbial diversity within the chicken gut microbiome revealed by metagenomics and culture.</title>
        <authorList>
            <person name="Gilroy R."/>
            <person name="Ravi A."/>
            <person name="Getino M."/>
            <person name="Pursley I."/>
            <person name="Horton D.L."/>
            <person name="Alikhan N.F."/>
            <person name="Baker D."/>
            <person name="Gharbi K."/>
            <person name="Hall N."/>
            <person name="Watson M."/>
            <person name="Adriaenssens E.M."/>
            <person name="Foster-Nyarko E."/>
            <person name="Jarju S."/>
            <person name="Secka A."/>
            <person name="Antonio M."/>
            <person name="Oren A."/>
            <person name="Chaudhuri R.R."/>
            <person name="La Ragione R."/>
            <person name="Hildebrand F."/>
            <person name="Pallen M.J."/>
        </authorList>
    </citation>
    <scope>NUCLEOTIDE SEQUENCE</scope>
    <source>
        <strain evidence="4">ChiGjej2B2-12916</strain>
    </source>
</reference>
<dbReference type="Proteomes" id="UP000886879">
    <property type="component" value="Unassembled WGS sequence"/>
</dbReference>
<dbReference type="InterPro" id="IPR002110">
    <property type="entry name" value="Ankyrin_rpt"/>
</dbReference>
<keyword evidence="1" id="KW-0677">Repeat</keyword>
<evidence type="ECO:0000256" key="2">
    <source>
        <dbReference type="ARBA" id="ARBA00023043"/>
    </source>
</evidence>
<organism evidence="4 5">
    <name type="scientific">Candidatus Enterenecus faecium</name>
    <dbReference type="NCBI Taxonomy" id="2840780"/>
    <lineage>
        <taxon>Bacteria</taxon>
        <taxon>Bacillati</taxon>
        <taxon>Bacillota</taxon>
        <taxon>Clostridia</taxon>
        <taxon>Eubacteriales</taxon>
        <taxon>Candidatus Enterenecus</taxon>
    </lineage>
</organism>
<accession>A0A9D1CG79</accession>
<dbReference type="AlphaFoldDB" id="A0A9D1CG79"/>
<feature type="repeat" description="ANK" evidence="3">
    <location>
        <begin position="119"/>
        <end position="151"/>
    </location>
</feature>
<protein>
    <submittedName>
        <fullName evidence="4">Ankyrin repeat domain-containing protein</fullName>
    </submittedName>
</protein>
<gene>
    <name evidence="4" type="ORF">IAD31_03975</name>
</gene>
<dbReference type="PANTHER" id="PTHR24198">
    <property type="entry name" value="ANKYRIN REPEAT AND PROTEIN KINASE DOMAIN-CONTAINING PROTEIN"/>
    <property type="match status" value="1"/>
</dbReference>